<keyword evidence="15" id="KW-1185">Reference proteome</keyword>
<feature type="transmembrane region" description="Helical" evidence="11">
    <location>
        <begin position="454"/>
        <end position="477"/>
    </location>
</feature>
<name>A0A2S4VRR2_9BASI</name>
<dbReference type="GO" id="GO:0019706">
    <property type="term" value="F:protein-cysteine S-palmitoyltransferase activity"/>
    <property type="evidence" value="ECO:0007669"/>
    <property type="project" value="UniProtKB-EC"/>
</dbReference>
<dbReference type="EC" id="2.3.1.225" evidence="11"/>
<feature type="compositionally biased region" description="Polar residues" evidence="12">
    <location>
        <begin position="200"/>
        <end position="223"/>
    </location>
</feature>
<feature type="domain" description="Palmitoyltransferase DHHC" evidence="13">
    <location>
        <begin position="571"/>
        <end position="686"/>
    </location>
</feature>
<proteinExistence type="inferred from homology"/>
<keyword evidence="6" id="KW-0564">Palmitate</keyword>
<evidence type="ECO:0000256" key="2">
    <source>
        <dbReference type="ARBA" id="ARBA00022679"/>
    </source>
</evidence>
<feature type="region of interest" description="Disordered" evidence="12">
    <location>
        <begin position="200"/>
        <end position="226"/>
    </location>
</feature>
<dbReference type="PANTHER" id="PTHR22883:SF23">
    <property type="entry name" value="PALMITOYLTRANSFERASE ZDHHC6"/>
    <property type="match status" value="1"/>
</dbReference>
<evidence type="ECO:0000259" key="13">
    <source>
        <dbReference type="Pfam" id="PF01529"/>
    </source>
</evidence>
<keyword evidence="3 11" id="KW-0812">Transmembrane</keyword>
<keyword evidence="2 11" id="KW-0808">Transferase</keyword>
<dbReference type="GO" id="GO:0005794">
    <property type="term" value="C:Golgi apparatus"/>
    <property type="evidence" value="ECO:0007669"/>
    <property type="project" value="TreeGrafter"/>
</dbReference>
<dbReference type="PANTHER" id="PTHR22883">
    <property type="entry name" value="ZINC FINGER DHHC DOMAIN CONTAINING PROTEIN"/>
    <property type="match status" value="1"/>
</dbReference>
<keyword evidence="8 11" id="KW-0012">Acyltransferase</keyword>
<keyword evidence="4 11" id="KW-1133">Transmembrane helix</keyword>
<dbReference type="AlphaFoldDB" id="A0A2S4VRR2"/>
<comment type="subcellular location">
    <subcellularLocation>
        <location evidence="1">Membrane</location>
        <topology evidence="1">Multi-pass membrane protein</topology>
    </subcellularLocation>
</comment>
<dbReference type="OrthoDB" id="9909019at2759"/>
<feature type="transmembrane region" description="Helical" evidence="11">
    <location>
        <begin position="652"/>
        <end position="673"/>
    </location>
</feature>
<dbReference type="InterPro" id="IPR039859">
    <property type="entry name" value="PFA4/ZDH16/20/ERF2-like"/>
</dbReference>
<keyword evidence="5 11" id="KW-0472">Membrane</keyword>
<evidence type="ECO:0000256" key="8">
    <source>
        <dbReference type="ARBA" id="ARBA00023315"/>
    </source>
</evidence>
<reference evidence="15" key="2">
    <citation type="journal article" date="2018" name="BMC Genomics">
        <title>Genomic insights into host adaptation between the wheat stripe rust pathogen (Puccinia striiformis f. sp. tritici) and the barley stripe rust pathogen (Puccinia striiformis f. sp. hordei).</title>
        <authorList>
            <person name="Xia C."/>
            <person name="Wang M."/>
            <person name="Yin C."/>
            <person name="Cornejo O.E."/>
            <person name="Hulbert S.H."/>
            <person name="Chen X."/>
        </authorList>
    </citation>
    <scope>NUCLEOTIDE SEQUENCE [LARGE SCALE GENOMIC DNA]</scope>
    <source>
        <strain evidence="15">93TX-2</strain>
    </source>
</reference>
<feature type="transmembrane region" description="Helical" evidence="11">
    <location>
        <begin position="611"/>
        <end position="640"/>
    </location>
</feature>
<reference evidence="15" key="3">
    <citation type="journal article" date="2018" name="Mol. Plant Microbe Interact.">
        <title>Genome sequence resources for the wheat stripe rust pathogen (Puccinia striiformis f. sp. tritici) and the barley stripe rust pathogen (Puccinia striiformis f. sp. hordei).</title>
        <authorList>
            <person name="Xia C."/>
            <person name="Wang M."/>
            <person name="Yin C."/>
            <person name="Cornejo O.E."/>
            <person name="Hulbert S.H."/>
            <person name="Chen X."/>
        </authorList>
    </citation>
    <scope>NUCLEOTIDE SEQUENCE [LARGE SCALE GENOMIC DNA]</scope>
    <source>
        <strain evidence="15">93TX-2</strain>
    </source>
</reference>
<comment type="caution">
    <text evidence="14">The sequence shown here is derived from an EMBL/GenBank/DDBJ whole genome shotgun (WGS) entry which is preliminary data.</text>
</comment>
<protein>
    <recommendedName>
        <fullName evidence="11">Palmitoyltransferase</fullName>
        <ecNumber evidence="11">2.3.1.225</ecNumber>
    </recommendedName>
</protein>
<reference evidence="14 15" key="1">
    <citation type="submission" date="2017-12" db="EMBL/GenBank/DDBJ databases">
        <title>Gene loss provides genomic basis for host adaptation in cereal stripe rust fungi.</title>
        <authorList>
            <person name="Xia C."/>
        </authorList>
    </citation>
    <scope>NUCLEOTIDE SEQUENCE [LARGE SCALE GENOMIC DNA]</scope>
    <source>
        <strain evidence="14 15">93TX-2</strain>
    </source>
</reference>
<keyword evidence="7" id="KW-0449">Lipoprotein</keyword>
<evidence type="ECO:0000256" key="4">
    <source>
        <dbReference type="ARBA" id="ARBA00022989"/>
    </source>
</evidence>
<sequence length="742" mass="81581">MRTMTKTEGGGKKMGIHACTPSACLHVYFSRLDSAFALRCSIALIESTWGQAFSHLEARPVDRLHNPANRSLQFEPLGLHSFGARRYHLGSTRIQRRLLKMQASHQIKFLKSSRHAESNTLGPVTTEPTVNASISDADASCAISSSTCKSLPGATMAPKPLDISFMDLKHGLHPESRKQLDLDLQFQDIPLPPPSINLTAQQGTPSSRTSNLLDLTPTKNDPSSDMGLHLSCSESFPSSISQSPGFVVRERRITEMTERYPGPMAQHGTDQSSVCGAPSSSFSGARVMTISTTTATSVSIPSLSSIDADLITQAIAWLDQDARDLTLSTEPFEPLNQALSSSVTSHISASAIHPTANPSSSDSLSATLSIRYCPQSSDPTQLASPYQPDQRVGYPFLPSPSQNCDWEHDPCRSPICLTSRRTQPGPKLDATRVCEHNPKCRAEMPPRNESICPAIISAIWAVSIPLGCLICNACWLVESSNRAPIGKAVLALYCYLIVIMLSSMWKAAWSDPGTIPRNLDPDPELDCNEERLPTQEGHIVKEAQSLPKAQVRTRWVNTEKKKQFTSGLAGCSRCRTYRPPRTSHCRICDYCVQQSDHHCTFLNNCIGRDNYFVFIIFLFTTTVAMLSTMAISITHIVFITDLKSSPVAIGNYVVIALAFLLGLPVFGLLVFHIRLISRNVTTMERLRPIIIRDNGVESLAEKEVQLYSVGKWYSNWLWILCTPNFTVGAPNSKINMQPPLGP</sequence>
<dbReference type="GO" id="GO:0005783">
    <property type="term" value="C:endoplasmic reticulum"/>
    <property type="evidence" value="ECO:0007669"/>
    <property type="project" value="TreeGrafter"/>
</dbReference>
<evidence type="ECO:0000256" key="11">
    <source>
        <dbReference type="RuleBase" id="RU079119"/>
    </source>
</evidence>
<dbReference type="Proteomes" id="UP000238274">
    <property type="component" value="Unassembled WGS sequence"/>
</dbReference>
<evidence type="ECO:0000256" key="5">
    <source>
        <dbReference type="ARBA" id="ARBA00023136"/>
    </source>
</evidence>
<comment type="similarity">
    <text evidence="9">Belongs to the DHHC palmitoyltransferase family. PFA5 subfamily.</text>
</comment>
<evidence type="ECO:0000313" key="14">
    <source>
        <dbReference type="EMBL" id="POW12224.1"/>
    </source>
</evidence>
<organism evidence="14 15">
    <name type="scientific">Puccinia striiformis</name>
    <dbReference type="NCBI Taxonomy" id="27350"/>
    <lineage>
        <taxon>Eukaryota</taxon>
        <taxon>Fungi</taxon>
        <taxon>Dikarya</taxon>
        <taxon>Basidiomycota</taxon>
        <taxon>Pucciniomycotina</taxon>
        <taxon>Pucciniomycetes</taxon>
        <taxon>Pucciniales</taxon>
        <taxon>Pucciniaceae</taxon>
        <taxon>Puccinia</taxon>
    </lineage>
</organism>
<dbReference type="PROSITE" id="PS50216">
    <property type="entry name" value="DHHC"/>
    <property type="match status" value="1"/>
</dbReference>
<comment type="catalytic activity">
    <reaction evidence="10 11">
        <text>L-cysteinyl-[protein] + hexadecanoyl-CoA = S-hexadecanoyl-L-cysteinyl-[protein] + CoA</text>
        <dbReference type="Rhea" id="RHEA:36683"/>
        <dbReference type="Rhea" id="RHEA-COMP:10131"/>
        <dbReference type="Rhea" id="RHEA-COMP:11032"/>
        <dbReference type="ChEBI" id="CHEBI:29950"/>
        <dbReference type="ChEBI" id="CHEBI:57287"/>
        <dbReference type="ChEBI" id="CHEBI:57379"/>
        <dbReference type="ChEBI" id="CHEBI:74151"/>
        <dbReference type="EC" id="2.3.1.225"/>
    </reaction>
</comment>
<evidence type="ECO:0000256" key="7">
    <source>
        <dbReference type="ARBA" id="ARBA00023288"/>
    </source>
</evidence>
<dbReference type="EMBL" id="PKSM01000105">
    <property type="protein sequence ID" value="POW12224.1"/>
    <property type="molecule type" value="Genomic_DNA"/>
</dbReference>
<dbReference type="GO" id="GO:0016020">
    <property type="term" value="C:membrane"/>
    <property type="evidence" value="ECO:0007669"/>
    <property type="project" value="UniProtKB-SubCell"/>
</dbReference>
<evidence type="ECO:0000256" key="12">
    <source>
        <dbReference type="SAM" id="MobiDB-lite"/>
    </source>
</evidence>
<dbReference type="GO" id="GO:0006612">
    <property type="term" value="P:protein targeting to membrane"/>
    <property type="evidence" value="ECO:0007669"/>
    <property type="project" value="TreeGrafter"/>
</dbReference>
<dbReference type="InterPro" id="IPR001594">
    <property type="entry name" value="Palmitoyltrfase_DHHC"/>
</dbReference>
<gene>
    <name evidence="14" type="ORF">PSHT_08175</name>
</gene>
<dbReference type="Pfam" id="PF01529">
    <property type="entry name" value="DHHC"/>
    <property type="match status" value="1"/>
</dbReference>
<accession>A0A2S4VRR2</accession>
<evidence type="ECO:0000256" key="3">
    <source>
        <dbReference type="ARBA" id="ARBA00022692"/>
    </source>
</evidence>
<evidence type="ECO:0000313" key="15">
    <source>
        <dbReference type="Proteomes" id="UP000238274"/>
    </source>
</evidence>
<evidence type="ECO:0000256" key="10">
    <source>
        <dbReference type="ARBA" id="ARBA00048048"/>
    </source>
</evidence>
<evidence type="ECO:0000256" key="6">
    <source>
        <dbReference type="ARBA" id="ARBA00023139"/>
    </source>
</evidence>
<dbReference type="VEuPathDB" id="FungiDB:PSHT_08175"/>
<comment type="domain">
    <text evidence="11">The DHHC domain is required for palmitoyltransferase activity.</text>
</comment>
<evidence type="ECO:0000256" key="9">
    <source>
        <dbReference type="ARBA" id="ARBA00038298"/>
    </source>
</evidence>
<evidence type="ECO:0000256" key="1">
    <source>
        <dbReference type="ARBA" id="ARBA00004141"/>
    </source>
</evidence>